<evidence type="ECO:0000313" key="2">
    <source>
        <dbReference type="Proteomes" id="UP000184480"/>
    </source>
</evidence>
<proteinExistence type="predicted"/>
<dbReference type="SUPFAM" id="SSF56935">
    <property type="entry name" value="Porins"/>
    <property type="match status" value="1"/>
</dbReference>
<organism evidence="1 2">
    <name type="scientific">Dysgonomonas macrotermitis</name>
    <dbReference type="NCBI Taxonomy" id="1346286"/>
    <lineage>
        <taxon>Bacteria</taxon>
        <taxon>Pseudomonadati</taxon>
        <taxon>Bacteroidota</taxon>
        <taxon>Bacteroidia</taxon>
        <taxon>Bacteroidales</taxon>
        <taxon>Dysgonomonadaceae</taxon>
        <taxon>Dysgonomonas</taxon>
    </lineage>
</organism>
<reference evidence="2" key="1">
    <citation type="submission" date="2016-11" db="EMBL/GenBank/DDBJ databases">
        <authorList>
            <person name="Varghese N."/>
            <person name="Submissions S."/>
        </authorList>
    </citation>
    <scope>NUCLEOTIDE SEQUENCE [LARGE SCALE GENOMIC DNA]</scope>
    <source>
        <strain evidence="2">DSM 27370</strain>
    </source>
</reference>
<accession>A0A1M4WAW6</accession>
<dbReference type="AlphaFoldDB" id="A0A1M4WAW6"/>
<dbReference type="STRING" id="1346286.SAMN05444362_102178"/>
<name>A0A1M4WAW6_9BACT</name>
<protein>
    <recommendedName>
        <fullName evidence="3">Long-chain fatty acid transport protein</fullName>
    </recommendedName>
</protein>
<evidence type="ECO:0000313" key="1">
    <source>
        <dbReference type="EMBL" id="SHE78366.1"/>
    </source>
</evidence>
<evidence type="ECO:0008006" key="3">
    <source>
        <dbReference type="Google" id="ProtNLM"/>
    </source>
</evidence>
<gene>
    <name evidence="1" type="ORF">SAMN05444362_102178</name>
</gene>
<sequence>MIKKLSFSFFFLYFTLNIYSQSNYSPYSMLGLGEIETRDYGRTAGMGNLSTGVRDFNYLNPSNPAAISGIDSLRLIFDISVSGKQSYYSRRSKSDGAFNGNLKKLSLGFRLAPRWGISVGVRPLSDVGYQIYSEEPIEGTNSTKAVYLKGSGGLYEFYISNGFKISNNFSVGINTMYISGIIKQAEDQTEYIFEKESRLSQIYNTFGIQYHQKDLTIGAIYGYKQSLSLTNKTLVYDSSYNLTEEEKDRSSSQFIPETMGVGFSLANKKLIWGMDFQYQKWEGLNSGTSNTKIVDSYRISGGLGYTPNSDKFYKIRNQGQIQVGGSLSQSYIQVAGKKAYNYSVTTGYSLPVDKTGTLLNLSLEYGNTLSAPSGYIKESYVMLTVNFSFIEQWFKRGKLY</sequence>
<dbReference type="OrthoDB" id="1491239at2"/>
<dbReference type="Proteomes" id="UP000184480">
    <property type="component" value="Unassembled WGS sequence"/>
</dbReference>
<dbReference type="EMBL" id="FQUC01000002">
    <property type="protein sequence ID" value="SHE78366.1"/>
    <property type="molecule type" value="Genomic_DNA"/>
</dbReference>
<keyword evidence="2" id="KW-1185">Reference proteome</keyword>
<dbReference type="RefSeq" id="WP_062176536.1">
    <property type="nucleotide sequence ID" value="NZ_BBXL01000002.1"/>
</dbReference>
<dbReference type="Gene3D" id="2.40.160.60">
    <property type="entry name" value="Outer membrane protein transport protein (OMPP1/FadL/TodX)"/>
    <property type="match status" value="1"/>
</dbReference>